<accession>A0A0J1AV83</accession>
<name>A0A0J1AV83_9TREE</name>
<protein>
    <submittedName>
        <fullName evidence="2">Uncharacterized protein</fullName>
    </submittedName>
</protein>
<proteinExistence type="predicted"/>
<sequence>MPYISRLPWRIQRRSYCSLPAVLASHVLSHHLATHHPRTSDASVQRQQREQPAHPNHPITRRYSLHSHTDHADSHTALPLTECASGPRDWLEIKIRSRNKRL</sequence>
<evidence type="ECO:0000313" key="3">
    <source>
        <dbReference type="Proteomes" id="UP000053611"/>
    </source>
</evidence>
<keyword evidence="3" id="KW-1185">Reference proteome</keyword>
<dbReference type="EMBL" id="KQ087266">
    <property type="protein sequence ID" value="KLT39214.1"/>
    <property type="molecule type" value="Genomic_DNA"/>
</dbReference>
<organism evidence="2 3">
    <name type="scientific">Cutaneotrichosporon oleaginosum</name>
    <dbReference type="NCBI Taxonomy" id="879819"/>
    <lineage>
        <taxon>Eukaryota</taxon>
        <taxon>Fungi</taxon>
        <taxon>Dikarya</taxon>
        <taxon>Basidiomycota</taxon>
        <taxon>Agaricomycotina</taxon>
        <taxon>Tremellomycetes</taxon>
        <taxon>Trichosporonales</taxon>
        <taxon>Trichosporonaceae</taxon>
        <taxon>Cutaneotrichosporon</taxon>
    </lineage>
</organism>
<reference evidence="2 3" key="1">
    <citation type="submission" date="2015-03" db="EMBL/GenBank/DDBJ databases">
        <title>Genomics and transcriptomics of the oil-accumulating basidiomycete yeast T. oleaginosus allow insights into substrate utilization and the diverse evolutionary trajectories of mating systems in fungi.</title>
        <authorList>
            <consortium name="DOE Joint Genome Institute"/>
            <person name="Kourist R."/>
            <person name="Kracht O."/>
            <person name="Bracharz F."/>
            <person name="Lipzen A."/>
            <person name="Nolan M."/>
            <person name="Ohm R."/>
            <person name="Grigoriev I."/>
            <person name="Sun S."/>
            <person name="Heitman J."/>
            <person name="Bruck T."/>
            <person name="Nowrousian M."/>
        </authorList>
    </citation>
    <scope>NUCLEOTIDE SEQUENCE [LARGE SCALE GENOMIC DNA]</scope>
    <source>
        <strain evidence="2 3">IBC0246</strain>
    </source>
</reference>
<dbReference type="GeneID" id="28984979"/>
<dbReference type="Proteomes" id="UP000053611">
    <property type="component" value="Unassembled WGS sequence"/>
</dbReference>
<evidence type="ECO:0000256" key="1">
    <source>
        <dbReference type="SAM" id="MobiDB-lite"/>
    </source>
</evidence>
<gene>
    <name evidence="2" type="ORF">CC85DRAFT_288773</name>
</gene>
<evidence type="ECO:0000313" key="2">
    <source>
        <dbReference type="EMBL" id="KLT39214.1"/>
    </source>
</evidence>
<feature type="region of interest" description="Disordered" evidence="1">
    <location>
        <begin position="33"/>
        <end position="80"/>
    </location>
</feature>
<dbReference type="AlphaFoldDB" id="A0A0J1AV83"/>
<dbReference type="RefSeq" id="XP_018275705.1">
    <property type="nucleotide sequence ID" value="XM_018424376.1"/>
</dbReference>